<evidence type="ECO:0000313" key="2">
    <source>
        <dbReference type="EMBL" id="CCA20923.1"/>
    </source>
</evidence>
<keyword evidence="1" id="KW-1133">Transmembrane helix</keyword>
<feature type="transmembrane region" description="Helical" evidence="1">
    <location>
        <begin position="206"/>
        <end position="224"/>
    </location>
</feature>
<evidence type="ECO:0000256" key="1">
    <source>
        <dbReference type="SAM" id="Phobius"/>
    </source>
</evidence>
<feature type="transmembrane region" description="Helical" evidence="1">
    <location>
        <begin position="87"/>
        <end position="108"/>
    </location>
</feature>
<feature type="transmembrane region" description="Helical" evidence="1">
    <location>
        <begin position="150"/>
        <end position="172"/>
    </location>
</feature>
<reference evidence="2" key="2">
    <citation type="submission" date="2011-02" db="EMBL/GenBank/DDBJ databases">
        <authorList>
            <person name="MacLean D."/>
        </authorList>
    </citation>
    <scope>NUCLEOTIDE SEQUENCE</scope>
</reference>
<protein>
    <submittedName>
        <fullName evidence="2">AlNc14C107G6252 protein</fullName>
    </submittedName>
</protein>
<keyword evidence="1" id="KW-0472">Membrane</keyword>
<feature type="transmembrane region" description="Helical" evidence="1">
    <location>
        <begin position="120"/>
        <end position="138"/>
    </location>
</feature>
<accession>F0WI45</accession>
<sequence>MQSSITSFLATPFNWNRYNHMKTTISRWLNGYSHRVQSLYSVSHRITLSLSLHLVHFVLLSSFRIYSGKKQAETKAENARDTLIVRFHLYCIQILTAILQILELYLVVILLSQSTLLGPTYYLSLSRPIFNFICSGLVNNVHRNTFYRILSILICCQIIAVGLISYLALSLFAECVSSRGSPCSRVSNTFLLNSTRLIHLKLHDTGSIFFSIWLAFEIALICIYDKLNPAALNVYAIRPQRNIREAVRKQFPSRIRRMST</sequence>
<gene>
    <name evidence="2" type="primary">AlNc14C107G6252</name>
    <name evidence="2" type="ORF">ALNC14_070660</name>
</gene>
<feature type="transmembrane region" description="Helical" evidence="1">
    <location>
        <begin position="46"/>
        <end position="66"/>
    </location>
</feature>
<keyword evidence="1" id="KW-0812">Transmembrane</keyword>
<proteinExistence type="predicted"/>
<dbReference type="AlphaFoldDB" id="F0WI45"/>
<dbReference type="HOGENOM" id="CLU_1071251_0_0_1"/>
<organism evidence="2">
    <name type="scientific">Albugo laibachii Nc14</name>
    <dbReference type="NCBI Taxonomy" id="890382"/>
    <lineage>
        <taxon>Eukaryota</taxon>
        <taxon>Sar</taxon>
        <taxon>Stramenopiles</taxon>
        <taxon>Oomycota</taxon>
        <taxon>Peronosporomycetes</taxon>
        <taxon>Albuginales</taxon>
        <taxon>Albuginaceae</taxon>
        <taxon>Albugo</taxon>
    </lineage>
</organism>
<dbReference type="EMBL" id="FR824152">
    <property type="protein sequence ID" value="CCA20923.1"/>
    <property type="molecule type" value="Genomic_DNA"/>
</dbReference>
<name>F0WI45_9STRA</name>
<reference evidence="2" key="1">
    <citation type="journal article" date="2011" name="PLoS Biol.">
        <title>Gene gain and loss during evolution of obligate parasitism in the white rust pathogen of Arabidopsis thaliana.</title>
        <authorList>
            <person name="Kemen E."/>
            <person name="Gardiner A."/>
            <person name="Schultz-Larsen T."/>
            <person name="Kemen A.C."/>
            <person name="Balmuth A.L."/>
            <person name="Robert-Seilaniantz A."/>
            <person name="Bailey K."/>
            <person name="Holub E."/>
            <person name="Studholme D.J."/>
            <person name="Maclean D."/>
            <person name="Jones J.D."/>
        </authorList>
    </citation>
    <scope>NUCLEOTIDE SEQUENCE</scope>
</reference>